<sequence length="97" mass="10738">MESSGVSGSCDDVVNRRHREPMESLDRLYVVWDEEAEQKGLLTVGSGKNRRAKISSNVGHRIDTNSDDISPLGVSSLLPSIGTNPIHWIMFRTKGKD</sequence>
<name>A0A9R1VGI4_LACSA</name>
<dbReference type="EMBL" id="NBSK02000005">
    <property type="protein sequence ID" value="KAJ0206767.1"/>
    <property type="molecule type" value="Genomic_DNA"/>
</dbReference>
<evidence type="ECO:0000313" key="2">
    <source>
        <dbReference type="Proteomes" id="UP000235145"/>
    </source>
</evidence>
<protein>
    <submittedName>
        <fullName evidence="1">Uncharacterized protein</fullName>
    </submittedName>
</protein>
<dbReference type="AlphaFoldDB" id="A0A9R1VGI4"/>
<organism evidence="1 2">
    <name type="scientific">Lactuca sativa</name>
    <name type="common">Garden lettuce</name>
    <dbReference type="NCBI Taxonomy" id="4236"/>
    <lineage>
        <taxon>Eukaryota</taxon>
        <taxon>Viridiplantae</taxon>
        <taxon>Streptophyta</taxon>
        <taxon>Embryophyta</taxon>
        <taxon>Tracheophyta</taxon>
        <taxon>Spermatophyta</taxon>
        <taxon>Magnoliopsida</taxon>
        <taxon>eudicotyledons</taxon>
        <taxon>Gunneridae</taxon>
        <taxon>Pentapetalae</taxon>
        <taxon>asterids</taxon>
        <taxon>campanulids</taxon>
        <taxon>Asterales</taxon>
        <taxon>Asteraceae</taxon>
        <taxon>Cichorioideae</taxon>
        <taxon>Cichorieae</taxon>
        <taxon>Lactucinae</taxon>
        <taxon>Lactuca</taxon>
    </lineage>
</organism>
<reference evidence="1 2" key="1">
    <citation type="journal article" date="2017" name="Nat. Commun.">
        <title>Genome assembly with in vitro proximity ligation data and whole-genome triplication in lettuce.</title>
        <authorList>
            <person name="Reyes-Chin-Wo S."/>
            <person name="Wang Z."/>
            <person name="Yang X."/>
            <person name="Kozik A."/>
            <person name="Arikit S."/>
            <person name="Song C."/>
            <person name="Xia L."/>
            <person name="Froenicke L."/>
            <person name="Lavelle D.O."/>
            <person name="Truco M.J."/>
            <person name="Xia R."/>
            <person name="Zhu S."/>
            <person name="Xu C."/>
            <person name="Xu H."/>
            <person name="Xu X."/>
            <person name="Cox K."/>
            <person name="Korf I."/>
            <person name="Meyers B.C."/>
            <person name="Michelmore R.W."/>
        </authorList>
    </citation>
    <scope>NUCLEOTIDE SEQUENCE [LARGE SCALE GENOMIC DNA]</scope>
    <source>
        <strain evidence="2">cv. Salinas</strain>
        <tissue evidence="1">Seedlings</tissue>
    </source>
</reference>
<dbReference type="Proteomes" id="UP000235145">
    <property type="component" value="Unassembled WGS sequence"/>
</dbReference>
<accession>A0A9R1VGI4</accession>
<keyword evidence="2" id="KW-1185">Reference proteome</keyword>
<comment type="caution">
    <text evidence="1">The sequence shown here is derived from an EMBL/GenBank/DDBJ whole genome shotgun (WGS) entry which is preliminary data.</text>
</comment>
<proteinExistence type="predicted"/>
<gene>
    <name evidence="1" type="ORF">LSAT_V11C500289380</name>
</gene>
<evidence type="ECO:0000313" key="1">
    <source>
        <dbReference type="EMBL" id="KAJ0206767.1"/>
    </source>
</evidence>